<keyword evidence="3 6" id="KW-0812">Transmembrane</keyword>
<accession>A0AAW1UCZ0</accession>
<sequence>MRSIGILYTAVQVVIVFGLNFLIVLKFRYLAHITSKVMQQLNYESVGKKYSHRLQGTDIVILNKPETEMITNKLEDLESFNHHLEEIIQDFNRALGLSVLIAVTSSLYTTMYYLYRLSTASDFSLTSNKRERLHYIIGLIGRSGKLLGYMLMGNQMLKNSQQPLEAIRKSRILNLPMVTQQQIQTLMLQWLDNKSYMSAGGIVNVGPWLLAPIVGNVITYLLVALQFNEVKHHH</sequence>
<gene>
    <name evidence="7" type="ORF">WA026_016384</name>
</gene>
<protein>
    <submittedName>
        <fullName evidence="7">Uncharacterized protein</fullName>
    </submittedName>
</protein>
<organism evidence="7 8">
    <name type="scientific">Henosepilachna vigintioctopunctata</name>
    <dbReference type="NCBI Taxonomy" id="420089"/>
    <lineage>
        <taxon>Eukaryota</taxon>
        <taxon>Metazoa</taxon>
        <taxon>Ecdysozoa</taxon>
        <taxon>Arthropoda</taxon>
        <taxon>Hexapoda</taxon>
        <taxon>Insecta</taxon>
        <taxon>Pterygota</taxon>
        <taxon>Neoptera</taxon>
        <taxon>Endopterygota</taxon>
        <taxon>Coleoptera</taxon>
        <taxon>Polyphaga</taxon>
        <taxon>Cucujiformia</taxon>
        <taxon>Coccinelloidea</taxon>
        <taxon>Coccinellidae</taxon>
        <taxon>Epilachninae</taxon>
        <taxon>Epilachnini</taxon>
        <taxon>Henosepilachna</taxon>
    </lineage>
</organism>
<evidence type="ECO:0000256" key="1">
    <source>
        <dbReference type="ARBA" id="ARBA00004651"/>
    </source>
</evidence>
<reference evidence="7 8" key="1">
    <citation type="submission" date="2023-03" db="EMBL/GenBank/DDBJ databases">
        <title>Genome insight into feeding habits of ladybird beetles.</title>
        <authorList>
            <person name="Li H.-S."/>
            <person name="Huang Y.-H."/>
            <person name="Pang H."/>
        </authorList>
    </citation>
    <scope>NUCLEOTIDE SEQUENCE [LARGE SCALE GENOMIC DNA]</scope>
    <source>
        <strain evidence="7">SYSU_2023b</strain>
        <tissue evidence="7">Whole body</tissue>
    </source>
</reference>
<dbReference type="GO" id="GO:0050909">
    <property type="term" value="P:sensory perception of taste"/>
    <property type="evidence" value="ECO:0007669"/>
    <property type="project" value="InterPro"/>
</dbReference>
<evidence type="ECO:0000256" key="3">
    <source>
        <dbReference type="ARBA" id="ARBA00022692"/>
    </source>
</evidence>
<name>A0AAW1UCZ0_9CUCU</name>
<evidence type="ECO:0000256" key="2">
    <source>
        <dbReference type="ARBA" id="ARBA00022475"/>
    </source>
</evidence>
<comment type="caution">
    <text evidence="7">The sequence shown here is derived from an EMBL/GenBank/DDBJ whole genome shotgun (WGS) entry which is preliminary data.</text>
</comment>
<feature type="transmembrane region" description="Helical" evidence="6">
    <location>
        <begin position="94"/>
        <end position="115"/>
    </location>
</feature>
<keyword evidence="4 6" id="KW-1133">Transmembrane helix</keyword>
<dbReference type="Pfam" id="PF08395">
    <property type="entry name" value="7tm_7"/>
    <property type="match status" value="1"/>
</dbReference>
<dbReference type="Proteomes" id="UP001431783">
    <property type="component" value="Unassembled WGS sequence"/>
</dbReference>
<proteinExistence type="predicted"/>
<feature type="transmembrane region" description="Helical" evidence="6">
    <location>
        <begin position="6"/>
        <end position="25"/>
    </location>
</feature>
<comment type="subcellular location">
    <subcellularLocation>
        <location evidence="1">Cell membrane</location>
        <topology evidence="1">Multi-pass membrane protein</topology>
    </subcellularLocation>
</comment>
<dbReference type="AlphaFoldDB" id="A0AAW1UCZ0"/>
<keyword evidence="8" id="KW-1185">Reference proteome</keyword>
<evidence type="ECO:0000256" key="6">
    <source>
        <dbReference type="SAM" id="Phobius"/>
    </source>
</evidence>
<evidence type="ECO:0000313" key="7">
    <source>
        <dbReference type="EMBL" id="KAK9881501.1"/>
    </source>
</evidence>
<dbReference type="InterPro" id="IPR013604">
    <property type="entry name" value="7TM_chemorcpt"/>
</dbReference>
<keyword evidence="5 6" id="KW-0472">Membrane</keyword>
<feature type="transmembrane region" description="Helical" evidence="6">
    <location>
        <begin position="206"/>
        <end position="225"/>
    </location>
</feature>
<dbReference type="GO" id="GO:0005886">
    <property type="term" value="C:plasma membrane"/>
    <property type="evidence" value="ECO:0007669"/>
    <property type="project" value="UniProtKB-SubCell"/>
</dbReference>
<keyword evidence="2" id="KW-1003">Cell membrane</keyword>
<evidence type="ECO:0000313" key="8">
    <source>
        <dbReference type="Proteomes" id="UP001431783"/>
    </source>
</evidence>
<evidence type="ECO:0000256" key="5">
    <source>
        <dbReference type="ARBA" id="ARBA00023136"/>
    </source>
</evidence>
<dbReference type="EMBL" id="JARQZJ010000069">
    <property type="protein sequence ID" value="KAK9881501.1"/>
    <property type="molecule type" value="Genomic_DNA"/>
</dbReference>
<evidence type="ECO:0000256" key="4">
    <source>
        <dbReference type="ARBA" id="ARBA00022989"/>
    </source>
</evidence>